<dbReference type="Gene3D" id="1.25.40.20">
    <property type="entry name" value="Ankyrin repeat-containing domain"/>
    <property type="match status" value="1"/>
</dbReference>
<gene>
    <name evidence="7" type="ORF">BGW36DRAFT_464683</name>
</gene>
<dbReference type="PROSITE" id="PS50088">
    <property type="entry name" value="ANK_REPEAT"/>
    <property type="match status" value="1"/>
</dbReference>
<comment type="caution">
    <text evidence="7">The sequence shown here is derived from an EMBL/GenBank/DDBJ whole genome shotgun (WGS) entry which is preliminary data.</text>
</comment>
<accession>A0AAD4KIX9</accession>
<dbReference type="InterPro" id="IPR001810">
    <property type="entry name" value="F-box_dom"/>
</dbReference>
<keyword evidence="2 3" id="KW-0040">ANK repeat</keyword>
<keyword evidence="1" id="KW-0677">Repeat</keyword>
<dbReference type="Proteomes" id="UP001201262">
    <property type="component" value="Unassembled WGS sequence"/>
</dbReference>
<keyword evidence="8" id="KW-1185">Reference proteome</keyword>
<dbReference type="GeneID" id="70252547"/>
<evidence type="ECO:0000313" key="8">
    <source>
        <dbReference type="Proteomes" id="UP001201262"/>
    </source>
</evidence>
<dbReference type="SUPFAM" id="SSF48403">
    <property type="entry name" value="Ankyrin repeat"/>
    <property type="match status" value="1"/>
</dbReference>
<keyword evidence="4" id="KW-0175">Coiled coil</keyword>
<dbReference type="InterPro" id="IPR002110">
    <property type="entry name" value="Ankyrin_rpt"/>
</dbReference>
<evidence type="ECO:0000256" key="4">
    <source>
        <dbReference type="SAM" id="Coils"/>
    </source>
</evidence>
<evidence type="ECO:0000256" key="1">
    <source>
        <dbReference type="ARBA" id="ARBA00022737"/>
    </source>
</evidence>
<evidence type="ECO:0000313" key="7">
    <source>
        <dbReference type="EMBL" id="KAH8692124.1"/>
    </source>
</evidence>
<evidence type="ECO:0000256" key="5">
    <source>
        <dbReference type="SAM" id="MobiDB-lite"/>
    </source>
</evidence>
<reference evidence="7" key="1">
    <citation type="submission" date="2021-12" db="EMBL/GenBank/DDBJ databases">
        <title>Convergent genome expansion in fungi linked to evolution of root-endophyte symbiosis.</title>
        <authorList>
            <consortium name="DOE Joint Genome Institute"/>
            <person name="Ke Y.-H."/>
            <person name="Bonito G."/>
            <person name="Liao H.-L."/>
            <person name="Looney B."/>
            <person name="Rojas-Flechas A."/>
            <person name="Nash J."/>
            <person name="Hameed K."/>
            <person name="Schadt C."/>
            <person name="Martin F."/>
            <person name="Crous P.W."/>
            <person name="Miettinen O."/>
            <person name="Magnuson J.K."/>
            <person name="Labbe J."/>
            <person name="Jacobson D."/>
            <person name="Doktycz M.J."/>
            <person name="Veneault-Fourrey C."/>
            <person name="Kuo A."/>
            <person name="Mondo S."/>
            <person name="Calhoun S."/>
            <person name="Riley R."/>
            <person name="Ohm R."/>
            <person name="LaButti K."/>
            <person name="Andreopoulos B."/>
            <person name="Pangilinan J."/>
            <person name="Nolan M."/>
            <person name="Tritt A."/>
            <person name="Clum A."/>
            <person name="Lipzen A."/>
            <person name="Daum C."/>
            <person name="Barry K."/>
            <person name="Grigoriev I.V."/>
            <person name="Vilgalys R."/>
        </authorList>
    </citation>
    <scope>NUCLEOTIDE SEQUENCE</scope>
    <source>
        <strain evidence="7">PMI_201</strain>
    </source>
</reference>
<evidence type="ECO:0000256" key="3">
    <source>
        <dbReference type="PROSITE-ProRule" id="PRU00023"/>
    </source>
</evidence>
<feature type="region of interest" description="Disordered" evidence="5">
    <location>
        <begin position="169"/>
        <end position="193"/>
    </location>
</feature>
<protein>
    <recommendedName>
        <fullName evidence="6">F-box domain-containing protein</fullName>
    </recommendedName>
</protein>
<organism evidence="7 8">
    <name type="scientific">Talaromyces proteolyticus</name>
    <dbReference type="NCBI Taxonomy" id="1131652"/>
    <lineage>
        <taxon>Eukaryota</taxon>
        <taxon>Fungi</taxon>
        <taxon>Dikarya</taxon>
        <taxon>Ascomycota</taxon>
        <taxon>Pezizomycotina</taxon>
        <taxon>Eurotiomycetes</taxon>
        <taxon>Eurotiomycetidae</taxon>
        <taxon>Eurotiales</taxon>
        <taxon>Trichocomaceae</taxon>
        <taxon>Talaromyces</taxon>
        <taxon>Talaromyces sect. Bacilispori</taxon>
    </lineage>
</organism>
<evidence type="ECO:0000259" key="6">
    <source>
        <dbReference type="Pfam" id="PF00646"/>
    </source>
</evidence>
<sequence length="453" mass="50750">MGERVIHLFRQFFICHPERLDGRAIDQTPESEWAGLLPHSWTYRLWRIARNVNSFDEALKHIRYHVFHLYGRKTCFSLFPGTFILTKACEAIENKETDVTITKKQLLEGGLKINEFGLIELSTGGFDLRGVRPGFVSTTRDTSVCEKLKKEKSLETSGLVDRKTGSALSSSEKCEANPNNALGDNPRENSWQSTTCKDNKEAHLLTDLHLEIIEMIAGNLPTSDRISMSLTNKICRSAVRNLLRRDHLVLASSKGDIARVWALLRDGTSISWNTSEGCLLDHPLLRATSSGHLELVRIFLYELDMKSHETATPEQRHKLEAAAFLVACRDGFAAIVEYFIKQRHIDVNATSDNGTALAIAAAHGKDGIISLLLKAGARATYDDLMSAAQGRFTDVIQVLLYEKNDNLLHPFDVQQLHELVDLLESEVAETKEELRRIVQGSARAKALMESIIS</sequence>
<feature type="domain" description="F-box" evidence="6">
    <location>
        <begin position="205"/>
        <end position="243"/>
    </location>
</feature>
<feature type="coiled-coil region" evidence="4">
    <location>
        <begin position="413"/>
        <end position="440"/>
    </location>
</feature>
<proteinExistence type="predicted"/>
<dbReference type="EMBL" id="JAJTJA010000011">
    <property type="protein sequence ID" value="KAH8692124.1"/>
    <property type="molecule type" value="Genomic_DNA"/>
</dbReference>
<name>A0AAD4KIX9_9EURO</name>
<dbReference type="PANTHER" id="PTHR24173">
    <property type="entry name" value="ANKYRIN REPEAT CONTAINING"/>
    <property type="match status" value="1"/>
</dbReference>
<dbReference type="Pfam" id="PF12796">
    <property type="entry name" value="Ank_2"/>
    <property type="match status" value="1"/>
</dbReference>
<feature type="repeat" description="ANK" evidence="3">
    <location>
        <begin position="352"/>
        <end position="384"/>
    </location>
</feature>
<dbReference type="InterPro" id="IPR036770">
    <property type="entry name" value="Ankyrin_rpt-contain_sf"/>
</dbReference>
<dbReference type="AlphaFoldDB" id="A0AAD4KIX9"/>
<dbReference type="PANTHER" id="PTHR24173:SF74">
    <property type="entry name" value="ANKYRIN REPEAT DOMAIN-CONTAINING PROTEIN 16"/>
    <property type="match status" value="1"/>
</dbReference>
<dbReference type="Pfam" id="PF00646">
    <property type="entry name" value="F-box"/>
    <property type="match status" value="1"/>
</dbReference>
<evidence type="ECO:0000256" key="2">
    <source>
        <dbReference type="ARBA" id="ARBA00023043"/>
    </source>
</evidence>
<dbReference type="RefSeq" id="XP_046068121.1">
    <property type="nucleotide sequence ID" value="XM_046222260.1"/>
</dbReference>